<evidence type="ECO:0000256" key="6">
    <source>
        <dbReference type="SAM" id="Phobius"/>
    </source>
</evidence>
<dbReference type="PANTHER" id="PTHR30618">
    <property type="entry name" value="NCS1 FAMILY PURINE/PYRIMIDINE TRANSPORTER"/>
    <property type="match status" value="1"/>
</dbReference>
<evidence type="ECO:0000256" key="1">
    <source>
        <dbReference type="ARBA" id="ARBA00004141"/>
    </source>
</evidence>
<evidence type="ECO:0000256" key="2">
    <source>
        <dbReference type="ARBA" id="ARBA00008974"/>
    </source>
</evidence>
<feature type="transmembrane region" description="Helical" evidence="6">
    <location>
        <begin position="485"/>
        <end position="508"/>
    </location>
</feature>
<dbReference type="Proteomes" id="UP000443090">
    <property type="component" value="Unassembled WGS sequence"/>
</dbReference>
<dbReference type="InterPro" id="IPR001248">
    <property type="entry name" value="Pur-cyt_permease"/>
</dbReference>
<dbReference type="CDD" id="cd11482">
    <property type="entry name" value="SLC-NCS1sbd_NRT1-like"/>
    <property type="match status" value="1"/>
</dbReference>
<dbReference type="Pfam" id="PF02133">
    <property type="entry name" value="Transp_cyt_pur"/>
    <property type="match status" value="1"/>
</dbReference>
<evidence type="ECO:0000313" key="8">
    <source>
        <dbReference type="Proteomes" id="UP000443090"/>
    </source>
</evidence>
<protein>
    <submittedName>
        <fullName evidence="7">Transporter</fullName>
    </submittedName>
</protein>
<feature type="transmembrane region" description="Helical" evidence="6">
    <location>
        <begin position="453"/>
        <end position="473"/>
    </location>
</feature>
<evidence type="ECO:0000256" key="3">
    <source>
        <dbReference type="ARBA" id="ARBA00022692"/>
    </source>
</evidence>
<feature type="transmembrane region" description="Helical" evidence="6">
    <location>
        <begin position="400"/>
        <end position="425"/>
    </location>
</feature>
<name>A0A8H8S6U9_9HELO</name>
<reference evidence="7 8" key="1">
    <citation type="submission" date="2018-05" db="EMBL/GenBank/DDBJ databases">
        <title>Genome sequencing and assembly of the regulated plant pathogen Lachnellula willkommii and related sister species for the development of diagnostic species identification markers.</title>
        <authorList>
            <person name="Giroux E."/>
            <person name="Bilodeau G."/>
        </authorList>
    </citation>
    <scope>NUCLEOTIDE SEQUENCE [LARGE SCALE GENOMIC DNA]</scope>
    <source>
        <strain evidence="7 8">CBS 160.35</strain>
    </source>
</reference>
<dbReference type="PANTHER" id="PTHR30618:SF4">
    <property type="entry name" value="ALLANTOIN PERMEASE"/>
    <property type="match status" value="1"/>
</dbReference>
<feature type="transmembrane region" description="Helical" evidence="6">
    <location>
        <begin position="46"/>
        <end position="63"/>
    </location>
</feature>
<sequence>MASKLIRRVKEASLLQGDEDRHEQTDAWSNRDLVPLPPDRRTWGSFHYFGFWTLSSLNIATWQTPNTLLTQGLSVGQAMGVIVLSRFVITLFACFVAWCGLKWHIGFTVQNRFTWGFRGSYIPLLQRILLNFIWNAVQTWNGGKLATVCLTALWPSFANIPNTLPANFPTTTYEMVGFVVFWAISVPFLWIRPEHFKRPFQVVSIYCGLGMICMMIWSLAVAHGVGPIFTKAQSVAATSKWNTSWLMMAGINQSIGQKVAGMTNGSDFSRYAKRPKSYLYGTISCLFFTGTMVSFVGLVTTAACQKIYGNIYWNPPSNLLMVMMDHGQGSSGARAAVFFLALGFGFTSMFENICGNAVAGGIDLAGLFPRYINIRRGAIITFVAAWVVQPWQLINREAAFIAVLNSFSVFLAPLIGVMCADYWIIRRQRIKLTNLYHPEGSIYWYTLGVNWRVIPAWICGWAPTIGGLIVTVRGETNASRALFELYYIAFFLGFAISFVLFLLTNLAFPVTSGMRDIDEADVYGTFTTPEADALGVISTDLMHGVDAMLEKEGAVEQVTPLDVHNSSKRRKMKQWLKG</sequence>
<feature type="transmembrane region" description="Helical" evidence="6">
    <location>
        <begin position="278"/>
        <end position="299"/>
    </location>
</feature>
<keyword evidence="8" id="KW-1185">Reference proteome</keyword>
<dbReference type="GO" id="GO:0015205">
    <property type="term" value="F:nucleobase transmembrane transporter activity"/>
    <property type="evidence" value="ECO:0007669"/>
    <property type="project" value="TreeGrafter"/>
</dbReference>
<feature type="transmembrane region" description="Helical" evidence="6">
    <location>
        <begin position="172"/>
        <end position="191"/>
    </location>
</feature>
<dbReference type="AlphaFoldDB" id="A0A8H8S6U9"/>
<gene>
    <name evidence="7" type="primary">aclS</name>
    <name evidence="7" type="ORF">LOCC1_G001036</name>
</gene>
<evidence type="ECO:0000313" key="7">
    <source>
        <dbReference type="EMBL" id="TVY49421.1"/>
    </source>
</evidence>
<feature type="transmembrane region" description="Helical" evidence="6">
    <location>
        <begin position="75"/>
        <end position="101"/>
    </location>
</feature>
<dbReference type="OrthoDB" id="2018619at2759"/>
<comment type="subcellular location">
    <subcellularLocation>
        <location evidence="1">Membrane</location>
        <topology evidence="1">Multi-pass membrane protein</topology>
    </subcellularLocation>
</comment>
<dbReference type="InterPro" id="IPR045225">
    <property type="entry name" value="Uracil/uridine/allantoin_perm"/>
</dbReference>
<dbReference type="GO" id="GO:0005886">
    <property type="term" value="C:plasma membrane"/>
    <property type="evidence" value="ECO:0007669"/>
    <property type="project" value="TreeGrafter"/>
</dbReference>
<keyword evidence="3 6" id="KW-0812">Transmembrane</keyword>
<accession>A0A8H8S6U9</accession>
<keyword evidence="4 6" id="KW-1133">Transmembrane helix</keyword>
<comment type="caution">
    <text evidence="7">The sequence shown here is derived from an EMBL/GenBank/DDBJ whole genome shotgun (WGS) entry which is preliminary data.</text>
</comment>
<keyword evidence="5 6" id="KW-0472">Membrane</keyword>
<feature type="transmembrane region" description="Helical" evidence="6">
    <location>
        <begin position="203"/>
        <end position="225"/>
    </location>
</feature>
<evidence type="ECO:0000256" key="5">
    <source>
        <dbReference type="ARBA" id="ARBA00023136"/>
    </source>
</evidence>
<comment type="similarity">
    <text evidence="2">Belongs to the purine-cytosine permease (2.A.39) family.</text>
</comment>
<feature type="transmembrane region" description="Helical" evidence="6">
    <location>
        <begin position="377"/>
        <end position="394"/>
    </location>
</feature>
<organism evidence="7 8">
    <name type="scientific">Lachnellula occidentalis</name>
    <dbReference type="NCBI Taxonomy" id="215460"/>
    <lineage>
        <taxon>Eukaryota</taxon>
        <taxon>Fungi</taxon>
        <taxon>Dikarya</taxon>
        <taxon>Ascomycota</taxon>
        <taxon>Pezizomycotina</taxon>
        <taxon>Leotiomycetes</taxon>
        <taxon>Helotiales</taxon>
        <taxon>Lachnaceae</taxon>
        <taxon>Lachnellula</taxon>
    </lineage>
</organism>
<dbReference type="EMBL" id="QGMI01000012">
    <property type="protein sequence ID" value="TVY49421.1"/>
    <property type="molecule type" value="Genomic_DNA"/>
</dbReference>
<proteinExistence type="inferred from homology"/>
<dbReference type="Gene3D" id="1.10.4160.10">
    <property type="entry name" value="Hydantoin permease"/>
    <property type="match status" value="1"/>
</dbReference>
<evidence type="ECO:0000256" key="4">
    <source>
        <dbReference type="ARBA" id="ARBA00022989"/>
    </source>
</evidence>